<gene>
    <name evidence="2" type="ORF">OLC1_LOCUS9943</name>
</gene>
<feature type="compositionally biased region" description="Pro residues" evidence="1">
    <location>
        <begin position="51"/>
        <end position="60"/>
    </location>
</feature>
<dbReference type="AlphaFoldDB" id="A0AAV1CWF1"/>
<name>A0AAV1CWF1_OLDCO</name>
<feature type="region of interest" description="Disordered" evidence="1">
    <location>
        <begin position="30"/>
        <end position="63"/>
    </location>
</feature>
<proteinExistence type="predicted"/>
<reference evidence="2" key="1">
    <citation type="submission" date="2023-03" db="EMBL/GenBank/DDBJ databases">
        <authorList>
            <person name="Julca I."/>
        </authorList>
    </citation>
    <scope>NUCLEOTIDE SEQUENCE</scope>
</reference>
<evidence type="ECO:0000313" key="3">
    <source>
        <dbReference type="Proteomes" id="UP001161247"/>
    </source>
</evidence>
<evidence type="ECO:0000256" key="1">
    <source>
        <dbReference type="SAM" id="MobiDB-lite"/>
    </source>
</evidence>
<organism evidence="2 3">
    <name type="scientific">Oldenlandia corymbosa var. corymbosa</name>
    <dbReference type="NCBI Taxonomy" id="529605"/>
    <lineage>
        <taxon>Eukaryota</taxon>
        <taxon>Viridiplantae</taxon>
        <taxon>Streptophyta</taxon>
        <taxon>Embryophyta</taxon>
        <taxon>Tracheophyta</taxon>
        <taxon>Spermatophyta</taxon>
        <taxon>Magnoliopsida</taxon>
        <taxon>eudicotyledons</taxon>
        <taxon>Gunneridae</taxon>
        <taxon>Pentapetalae</taxon>
        <taxon>asterids</taxon>
        <taxon>lamiids</taxon>
        <taxon>Gentianales</taxon>
        <taxon>Rubiaceae</taxon>
        <taxon>Rubioideae</taxon>
        <taxon>Spermacoceae</taxon>
        <taxon>Hedyotis-Oldenlandia complex</taxon>
        <taxon>Oldenlandia</taxon>
    </lineage>
</organism>
<protein>
    <submittedName>
        <fullName evidence="2">OLC1v1036942C1</fullName>
    </submittedName>
</protein>
<keyword evidence="3" id="KW-1185">Reference proteome</keyword>
<dbReference type="EMBL" id="OX459120">
    <property type="protein sequence ID" value="CAI9100024.1"/>
    <property type="molecule type" value="Genomic_DNA"/>
</dbReference>
<evidence type="ECO:0000313" key="2">
    <source>
        <dbReference type="EMBL" id="CAI9100024.1"/>
    </source>
</evidence>
<sequence length="109" mass="12098">MENSNPQKNPAKRLQEIYAELFRPKTKITKPKRKQNLKSEVGPMKIDKKLSPPPPLPPLPAGAAPPVVPLLSNQPSPILDVTPQVVHHLSERICELDFNKPGGEKENTI</sequence>
<dbReference type="Proteomes" id="UP001161247">
    <property type="component" value="Chromosome 3"/>
</dbReference>
<accession>A0AAV1CWF1</accession>